<evidence type="ECO:0000256" key="3">
    <source>
        <dbReference type="ARBA" id="ARBA00011245"/>
    </source>
</evidence>
<dbReference type="GO" id="GO:0006782">
    <property type="term" value="P:protoporphyrinogen IX biosynthetic process"/>
    <property type="evidence" value="ECO:0007669"/>
    <property type="project" value="UniProtKB-UniRule"/>
</dbReference>
<dbReference type="InterPro" id="IPR036108">
    <property type="entry name" value="4pyrrol_syn_uPrphyn_synt_sf"/>
</dbReference>
<evidence type="ECO:0000256" key="5">
    <source>
        <dbReference type="ARBA" id="ARBA00023244"/>
    </source>
</evidence>
<protein>
    <recommendedName>
        <fullName evidence="7">Porphobilinogen deaminase</fullName>
        <shortName evidence="7">PBG</shortName>
        <ecNumber evidence="7">2.5.1.61</ecNumber>
    </recommendedName>
    <alternativeName>
        <fullName evidence="7">Hydroxymethylbilane synthase</fullName>
        <shortName evidence="7">HMBS</shortName>
    </alternativeName>
    <alternativeName>
        <fullName evidence="7">Pre-uroporphyrinogen synthase</fullName>
    </alternativeName>
</protein>
<evidence type="ECO:0000256" key="6">
    <source>
        <dbReference type="ARBA" id="ARBA00048169"/>
    </source>
</evidence>
<dbReference type="Pfam" id="PF01379">
    <property type="entry name" value="Porphobil_deam"/>
    <property type="match status" value="1"/>
</dbReference>
<evidence type="ECO:0000313" key="11">
    <source>
        <dbReference type="EMBL" id="PFG17909.1"/>
    </source>
</evidence>
<evidence type="ECO:0000256" key="2">
    <source>
        <dbReference type="ARBA" id="ARBA00005638"/>
    </source>
</evidence>
<comment type="function">
    <text evidence="1 7">Tetrapolymerization of the monopyrrole PBG into the hydroxymethylbilane pre-uroporphyrinogen in several discrete steps.</text>
</comment>
<evidence type="ECO:0000256" key="4">
    <source>
        <dbReference type="ARBA" id="ARBA00022679"/>
    </source>
</evidence>
<dbReference type="InterPro" id="IPR000860">
    <property type="entry name" value="HemC"/>
</dbReference>
<dbReference type="InterPro" id="IPR022419">
    <property type="entry name" value="Porphobilin_deaminase_cofac_BS"/>
</dbReference>
<feature type="domain" description="Porphobilinogen deaminase N-terminal" evidence="8">
    <location>
        <begin position="3"/>
        <end position="203"/>
    </location>
</feature>
<dbReference type="InterPro" id="IPR036803">
    <property type="entry name" value="Porphobilinogen_deaminase_C_sf"/>
</dbReference>
<comment type="catalytic activity">
    <reaction evidence="6 7">
        <text>4 porphobilinogen + H2O = hydroxymethylbilane + 4 NH4(+)</text>
        <dbReference type="Rhea" id="RHEA:13185"/>
        <dbReference type="ChEBI" id="CHEBI:15377"/>
        <dbReference type="ChEBI" id="CHEBI:28938"/>
        <dbReference type="ChEBI" id="CHEBI:57845"/>
        <dbReference type="ChEBI" id="CHEBI:58126"/>
        <dbReference type="EC" id="2.5.1.61"/>
    </reaction>
</comment>
<comment type="caution">
    <text evidence="11">The sequence shown here is derived from an EMBL/GenBank/DDBJ whole genome shotgun (WGS) entry which is preliminary data.</text>
</comment>
<proteinExistence type="inferred from homology"/>
<dbReference type="PANTHER" id="PTHR11557">
    <property type="entry name" value="PORPHOBILINOGEN DEAMINASE"/>
    <property type="match status" value="1"/>
</dbReference>
<sequence>MKLRLATRGSKLAWAQSGMVADLLRTHGHEVELVRVTTHGDVTTAPLASLGGAGVFVGAVRAAVLAGEADLAVHSFKDLPTEPNDDFVLAAVPEREDLADALCARDRLSLAALPAGARVGTGSPRRAAQLLLRRPDLEPVAIRGNVETRLSRVGADLDAVLLAAAGLRRLGLAAAITERLDPSEFLPAPAQGALALECRADASDELRAALAEVDDPASRLAALAERAVLLRLQAGCAAPVAAHATVADGRLELVATVTAVDGTAQLTEHVSGASSSAEELGRQVADQLLAAGAADLVDLSADKPKPLAGRTILVPERAPSGTAATLTAAGADVILAAFTEQQPLPLDELRAALAEDWDWLVLSSAKAVPALVEALAGRPLTAQVAAVGPATAAALSEVGLTPTLVAQPANGAALVAAFPAGPGRILIPGAADHSVEPTAGLVAKGWDVHNLAVYRTISLPLPESVVSRWQAGTIDAFIVTAGSVARSAVASAGLPGPKVVALGPSAARVSTELGLTVAATATRPLAAAIADSVLVALA</sequence>
<dbReference type="Pfam" id="PF03900">
    <property type="entry name" value="Porphobil_deamC"/>
    <property type="match status" value="1"/>
</dbReference>
<feature type="domain" description="Tetrapyrrole biosynthesis uroporphyrinogen III synthase" evidence="9">
    <location>
        <begin position="322"/>
        <end position="528"/>
    </location>
</feature>
<keyword evidence="12" id="KW-1185">Reference proteome</keyword>
<dbReference type="GO" id="GO:0005737">
    <property type="term" value="C:cytoplasm"/>
    <property type="evidence" value="ECO:0007669"/>
    <property type="project" value="UniProtKB-UniRule"/>
</dbReference>
<dbReference type="PANTHER" id="PTHR11557:SF0">
    <property type="entry name" value="PORPHOBILINOGEN DEAMINASE"/>
    <property type="match status" value="1"/>
</dbReference>
<dbReference type="Gene3D" id="3.30.160.40">
    <property type="entry name" value="Porphobilinogen deaminase, C-terminal domain"/>
    <property type="match status" value="1"/>
</dbReference>
<feature type="domain" description="Porphobilinogen deaminase C-terminal" evidence="10">
    <location>
        <begin position="221"/>
        <end position="289"/>
    </location>
</feature>
<dbReference type="NCBIfam" id="TIGR00212">
    <property type="entry name" value="hemC"/>
    <property type="match status" value="1"/>
</dbReference>
<dbReference type="GO" id="GO:0004852">
    <property type="term" value="F:uroporphyrinogen-III synthase activity"/>
    <property type="evidence" value="ECO:0007669"/>
    <property type="project" value="InterPro"/>
</dbReference>
<keyword evidence="4 7" id="KW-0808">Transferase</keyword>
<dbReference type="InterPro" id="IPR022417">
    <property type="entry name" value="Porphobilin_deaminase_N"/>
</dbReference>
<reference evidence="11 12" key="1">
    <citation type="submission" date="2017-10" db="EMBL/GenBank/DDBJ databases">
        <title>Sequencing the genomes of 1000 actinobacteria strains.</title>
        <authorList>
            <person name="Klenk H.-P."/>
        </authorList>
    </citation>
    <scope>NUCLEOTIDE SEQUENCE [LARGE SCALE GENOMIC DNA]</scope>
    <source>
        <strain evidence="11 12">DSM 15597</strain>
    </source>
</reference>
<dbReference type="SUPFAM" id="SSF53850">
    <property type="entry name" value="Periplasmic binding protein-like II"/>
    <property type="match status" value="1"/>
</dbReference>
<comment type="subunit">
    <text evidence="3 7">Monomer.</text>
</comment>
<dbReference type="Pfam" id="PF02602">
    <property type="entry name" value="HEM4"/>
    <property type="match status" value="1"/>
</dbReference>
<name>A0A2A9CWF5_9ACTN</name>
<dbReference type="InterPro" id="IPR003754">
    <property type="entry name" value="4pyrrol_synth_uPrphyn_synth"/>
</dbReference>
<comment type="cofactor">
    <cofactor evidence="7">
        <name>dipyrromethane</name>
        <dbReference type="ChEBI" id="CHEBI:60342"/>
    </cofactor>
    <text evidence="7">Binds 1 dipyrromethane group covalently.</text>
</comment>
<comment type="similarity">
    <text evidence="2 7">Belongs to the HMBS family.</text>
</comment>
<organism evidence="11 12">
    <name type="scientific">Propionicimonas paludicola</name>
    <dbReference type="NCBI Taxonomy" id="185243"/>
    <lineage>
        <taxon>Bacteria</taxon>
        <taxon>Bacillati</taxon>
        <taxon>Actinomycetota</taxon>
        <taxon>Actinomycetes</taxon>
        <taxon>Propionibacteriales</taxon>
        <taxon>Nocardioidaceae</taxon>
        <taxon>Propionicimonas</taxon>
    </lineage>
</organism>
<feature type="modified residue" description="S-(dipyrrolylmethanemethyl)cysteine" evidence="7">
    <location>
        <position position="236"/>
    </location>
</feature>
<evidence type="ECO:0000256" key="7">
    <source>
        <dbReference type="HAMAP-Rule" id="MF_00260"/>
    </source>
</evidence>
<dbReference type="PRINTS" id="PR00151">
    <property type="entry name" value="PORPHBDMNASE"/>
</dbReference>
<evidence type="ECO:0000259" key="10">
    <source>
        <dbReference type="Pfam" id="PF03900"/>
    </source>
</evidence>
<dbReference type="Gene3D" id="3.40.50.10090">
    <property type="match status" value="2"/>
</dbReference>
<evidence type="ECO:0000313" key="12">
    <source>
        <dbReference type="Proteomes" id="UP000226079"/>
    </source>
</evidence>
<dbReference type="Proteomes" id="UP000226079">
    <property type="component" value="Unassembled WGS sequence"/>
</dbReference>
<dbReference type="Gene3D" id="3.40.190.10">
    <property type="entry name" value="Periplasmic binding protein-like II"/>
    <property type="match status" value="2"/>
</dbReference>
<evidence type="ECO:0000256" key="1">
    <source>
        <dbReference type="ARBA" id="ARBA00002869"/>
    </source>
</evidence>
<evidence type="ECO:0000259" key="9">
    <source>
        <dbReference type="Pfam" id="PF02602"/>
    </source>
</evidence>
<dbReference type="AlphaFoldDB" id="A0A2A9CWF5"/>
<dbReference type="SUPFAM" id="SSF69618">
    <property type="entry name" value="HemD-like"/>
    <property type="match status" value="1"/>
</dbReference>
<dbReference type="EMBL" id="PDJC01000001">
    <property type="protein sequence ID" value="PFG17909.1"/>
    <property type="molecule type" value="Genomic_DNA"/>
</dbReference>
<accession>A0A2A9CWF5</accession>
<keyword evidence="5 7" id="KW-0627">Porphyrin biosynthesis</keyword>
<dbReference type="GO" id="GO:0004418">
    <property type="term" value="F:hydroxymethylbilane synthase activity"/>
    <property type="evidence" value="ECO:0007669"/>
    <property type="project" value="UniProtKB-UniRule"/>
</dbReference>
<dbReference type="HAMAP" id="MF_00260">
    <property type="entry name" value="Porphobil_deam"/>
    <property type="match status" value="1"/>
</dbReference>
<dbReference type="InterPro" id="IPR022418">
    <property type="entry name" value="Porphobilinogen_deaminase_C"/>
</dbReference>
<gene>
    <name evidence="7" type="primary">hemC</name>
    <name evidence="11" type="ORF">ATK74_2486</name>
</gene>
<comment type="miscellaneous">
    <text evidence="7">The porphobilinogen subunits are added to the dipyrromethane group.</text>
</comment>
<dbReference type="PROSITE" id="PS00533">
    <property type="entry name" value="PORPHOBILINOGEN_DEAM"/>
    <property type="match status" value="1"/>
</dbReference>
<dbReference type="SUPFAM" id="SSF54782">
    <property type="entry name" value="Porphobilinogen deaminase (hydroxymethylbilane synthase), C-terminal domain"/>
    <property type="match status" value="1"/>
</dbReference>
<dbReference type="FunFam" id="3.40.190.10:FF:000005">
    <property type="entry name" value="Porphobilinogen deaminase"/>
    <property type="match status" value="1"/>
</dbReference>
<dbReference type="EC" id="2.5.1.61" evidence="7"/>
<evidence type="ECO:0000259" key="8">
    <source>
        <dbReference type="Pfam" id="PF01379"/>
    </source>
</evidence>